<dbReference type="NCBIfam" id="TIGR00057">
    <property type="entry name" value="L-threonylcarbamoyladenylate synthase"/>
    <property type="match status" value="1"/>
</dbReference>
<dbReference type="SUPFAM" id="SSF55821">
    <property type="entry name" value="YrdC/RibB"/>
    <property type="match status" value="1"/>
</dbReference>
<reference evidence="4" key="1">
    <citation type="journal article" date="2019" name="Int. J. Syst. Evol. Microbiol.">
        <title>The Global Catalogue of Microorganisms (GCM) 10K type strain sequencing project: providing services to taxonomists for standard genome sequencing and annotation.</title>
        <authorList>
            <consortium name="The Broad Institute Genomics Platform"/>
            <consortium name="The Broad Institute Genome Sequencing Center for Infectious Disease"/>
            <person name="Wu L."/>
            <person name="Ma J."/>
        </authorList>
    </citation>
    <scope>NUCLEOTIDE SEQUENCE [LARGE SCALE GENOMIC DNA]</scope>
    <source>
        <strain evidence="4">NBRC 108565</strain>
    </source>
</reference>
<evidence type="ECO:0000313" key="4">
    <source>
        <dbReference type="Proteomes" id="UP001321475"/>
    </source>
</evidence>
<evidence type="ECO:0000259" key="2">
    <source>
        <dbReference type="PROSITE" id="PS51163"/>
    </source>
</evidence>
<gene>
    <name evidence="3" type="ORF">GCM10025865_29100</name>
</gene>
<dbReference type="PANTHER" id="PTHR42828">
    <property type="entry name" value="DHBP SYNTHASE RIBB-LIKE ALPHA/BETA DOMAIN-CONTAINING PROTEIN"/>
    <property type="match status" value="1"/>
</dbReference>
<evidence type="ECO:0000256" key="1">
    <source>
        <dbReference type="SAM" id="MobiDB-lite"/>
    </source>
</evidence>
<dbReference type="InterPro" id="IPR006070">
    <property type="entry name" value="Sua5-like_dom"/>
</dbReference>
<evidence type="ECO:0000313" key="3">
    <source>
        <dbReference type="EMBL" id="BDZ43611.1"/>
    </source>
</evidence>
<dbReference type="InterPro" id="IPR052532">
    <property type="entry name" value="SUA5_domain"/>
</dbReference>
<protein>
    <submittedName>
        <fullName evidence="3">Threonylcarbamoyl-AMP synthase</fullName>
    </submittedName>
</protein>
<feature type="compositionally biased region" description="Low complexity" evidence="1">
    <location>
        <begin position="191"/>
        <end position="207"/>
    </location>
</feature>
<dbReference type="Pfam" id="PF01300">
    <property type="entry name" value="Sua5_yciO_yrdC"/>
    <property type="match status" value="1"/>
</dbReference>
<dbReference type="Proteomes" id="UP001321475">
    <property type="component" value="Chromosome"/>
</dbReference>
<sequence>MARYLDVHPHDPQPRAIAQVVAMLRDDALVAYPTDSCYALGTRMGNTHGTDRIKAVRHLDAKHHFTLVCSDFQQLGQLVKIDNHAFRAIKAATPGPYTFILPATAEVPRRLAHPKKRTVGVRIPDNRVVHALLRELGEPLLSSTLLLPGHDDPLTDGWTVKEELDHLVDAVIDAGECGTEPTTVVDFSDGPPRSSASAPATPAASSRPPREHPGHRLAPAL</sequence>
<dbReference type="Gene3D" id="3.90.870.10">
    <property type="entry name" value="DHBP synthase"/>
    <property type="match status" value="1"/>
</dbReference>
<dbReference type="InterPro" id="IPR017945">
    <property type="entry name" value="DHBP_synth_RibB-like_a/b_dom"/>
</dbReference>
<organism evidence="3 4">
    <name type="scientific">Paraoerskovia sediminicola</name>
    <dbReference type="NCBI Taxonomy" id="1138587"/>
    <lineage>
        <taxon>Bacteria</taxon>
        <taxon>Bacillati</taxon>
        <taxon>Actinomycetota</taxon>
        <taxon>Actinomycetes</taxon>
        <taxon>Micrococcales</taxon>
        <taxon>Cellulomonadaceae</taxon>
        <taxon>Paraoerskovia</taxon>
    </lineage>
</organism>
<dbReference type="PANTHER" id="PTHR42828:SF3">
    <property type="entry name" value="THREONYLCARBAMOYL-AMP SYNTHASE"/>
    <property type="match status" value="1"/>
</dbReference>
<dbReference type="EMBL" id="AP027729">
    <property type="protein sequence ID" value="BDZ43611.1"/>
    <property type="molecule type" value="Genomic_DNA"/>
</dbReference>
<feature type="domain" description="YrdC-like" evidence="2">
    <location>
        <begin position="14"/>
        <end position="200"/>
    </location>
</feature>
<name>A0ABM8G667_9CELL</name>
<keyword evidence="4" id="KW-1185">Reference proteome</keyword>
<accession>A0ABM8G667</accession>
<feature type="region of interest" description="Disordered" evidence="1">
    <location>
        <begin position="179"/>
        <end position="221"/>
    </location>
</feature>
<proteinExistence type="predicted"/>
<dbReference type="PROSITE" id="PS51163">
    <property type="entry name" value="YRDC"/>
    <property type="match status" value="1"/>
</dbReference>